<evidence type="ECO:0000256" key="3">
    <source>
        <dbReference type="ARBA" id="ARBA00022840"/>
    </source>
</evidence>
<reference evidence="5 6" key="1">
    <citation type="submission" date="2021-10" db="EMBL/GenBank/DDBJ databases">
        <title>Anaerobic single-cell dispensing facilitates the cultivation of human gut bacteria.</title>
        <authorList>
            <person name="Afrizal A."/>
        </authorList>
    </citation>
    <scope>NUCLEOTIDE SEQUENCE [LARGE SCALE GENOMIC DNA]</scope>
    <source>
        <strain evidence="5 6">CLA-AA-H276</strain>
    </source>
</reference>
<evidence type="ECO:0000256" key="1">
    <source>
        <dbReference type="ARBA" id="ARBA00022448"/>
    </source>
</evidence>
<protein>
    <submittedName>
        <fullName evidence="5">ATP-binding cassette domain-containing protein</fullName>
    </submittedName>
</protein>
<dbReference type="SUPFAM" id="SSF52540">
    <property type="entry name" value="P-loop containing nucleoside triphosphate hydrolases"/>
    <property type="match status" value="1"/>
</dbReference>
<accession>A0AAE3A9L2</accession>
<dbReference type="Gene3D" id="3.40.50.300">
    <property type="entry name" value="P-loop containing nucleotide triphosphate hydrolases"/>
    <property type="match status" value="1"/>
</dbReference>
<keyword evidence="6" id="KW-1185">Reference proteome</keyword>
<organism evidence="5 6">
    <name type="scientific">Hominiventricola filiformis</name>
    <dbReference type="NCBI Taxonomy" id="2885352"/>
    <lineage>
        <taxon>Bacteria</taxon>
        <taxon>Bacillati</taxon>
        <taxon>Bacillota</taxon>
        <taxon>Clostridia</taxon>
        <taxon>Lachnospirales</taxon>
        <taxon>Lachnospiraceae</taxon>
        <taxon>Hominiventricola</taxon>
    </lineage>
</organism>
<dbReference type="InterPro" id="IPR003439">
    <property type="entry name" value="ABC_transporter-like_ATP-bd"/>
</dbReference>
<dbReference type="InterPro" id="IPR017871">
    <property type="entry name" value="ABC_transporter-like_CS"/>
</dbReference>
<evidence type="ECO:0000256" key="2">
    <source>
        <dbReference type="ARBA" id="ARBA00022741"/>
    </source>
</evidence>
<dbReference type="RefSeq" id="WP_308459231.1">
    <property type="nucleotide sequence ID" value="NZ_JAJEPS010000006.1"/>
</dbReference>
<evidence type="ECO:0000313" key="5">
    <source>
        <dbReference type="EMBL" id="MCC2126056.1"/>
    </source>
</evidence>
<feature type="domain" description="ABC transporter" evidence="4">
    <location>
        <begin position="2"/>
        <end position="235"/>
    </location>
</feature>
<sequence>MSLYVDIRKKLGDFTLETKFEVQDGVTGILGASGCGKSMTLRCIAGIMKPDEGHIELNGKVLFDSSMKINVRPQDRHVGLLFQNYALFPNMTVQQNLMAGLMACEKNKNTASQKIREILEKFELNGLERHKPSELSGGQQQRVALARIFLSSPDILMLDEPFSALDGYLRWNLEQELLDVLKDFAGPTLFVSHSRDEVYRICDRVCVMDHGISSPVIPVKQLFEAPESRAAALLSGCKNFARAKVTKAASAEQPGNVYVPDWGETLSYTGMSSGEIHYIGVRSHYIHPVTEQEAAAHPENTFPCHMEKVIDDVFSTVLMVRPEHAESSEKSRKQHFDKIRVEITKEFWQEFCEKEHPQDTVWLHVNPADVMVLK</sequence>
<gene>
    <name evidence="5" type="ORF">LKD36_07680</name>
</gene>
<dbReference type="InterPro" id="IPR050093">
    <property type="entry name" value="ABC_SmlMolc_Importer"/>
</dbReference>
<dbReference type="Proteomes" id="UP001198220">
    <property type="component" value="Unassembled WGS sequence"/>
</dbReference>
<dbReference type="PANTHER" id="PTHR42781:SF4">
    <property type="entry name" value="SPERMIDINE_PUTRESCINE IMPORT ATP-BINDING PROTEIN POTA"/>
    <property type="match status" value="1"/>
</dbReference>
<dbReference type="GO" id="GO:0016887">
    <property type="term" value="F:ATP hydrolysis activity"/>
    <property type="evidence" value="ECO:0007669"/>
    <property type="project" value="InterPro"/>
</dbReference>
<dbReference type="InterPro" id="IPR027417">
    <property type="entry name" value="P-loop_NTPase"/>
</dbReference>
<dbReference type="AlphaFoldDB" id="A0AAE3A9L2"/>
<dbReference type="PROSITE" id="PS00211">
    <property type="entry name" value="ABC_TRANSPORTER_1"/>
    <property type="match status" value="1"/>
</dbReference>
<dbReference type="InterPro" id="IPR003593">
    <property type="entry name" value="AAA+_ATPase"/>
</dbReference>
<evidence type="ECO:0000313" key="6">
    <source>
        <dbReference type="Proteomes" id="UP001198220"/>
    </source>
</evidence>
<keyword evidence="3 5" id="KW-0067">ATP-binding</keyword>
<keyword evidence="1" id="KW-0813">Transport</keyword>
<dbReference type="PANTHER" id="PTHR42781">
    <property type="entry name" value="SPERMIDINE/PUTRESCINE IMPORT ATP-BINDING PROTEIN POTA"/>
    <property type="match status" value="1"/>
</dbReference>
<dbReference type="SMART" id="SM00382">
    <property type="entry name" value="AAA"/>
    <property type="match status" value="1"/>
</dbReference>
<evidence type="ECO:0000259" key="4">
    <source>
        <dbReference type="PROSITE" id="PS50893"/>
    </source>
</evidence>
<name>A0AAE3A9L2_9FIRM</name>
<comment type="caution">
    <text evidence="5">The sequence shown here is derived from an EMBL/GenBank/DDBJ whole genome shotgun (WGS) entry which is preliminary data.</text>
</comment>
<dbReference type="PROSITE" id="PS50893">
    <property type="entry name" value="ABC_TRANSPORTER_2"/>
    <property type="match status" value="1"/>
</dbReference>
<keyword evidence="2" id="KW-0547">Nucleotide-binding</keyword>
<dbReference type="GO" id="GO:0005524">
    <property type="term" value="F:ATP binding"/>
    <property type="evidence" value="ECO:0007669"/>
    <property type="project" value="UniProtKB-KW"/>
</dbReference>
<proteinExistence type="predicted"/>
<dbReference type="EMBL" id="JAJEPS010000006">
    <property type="protein sequence ID" value="MCC2126056.1"/>
    <property type="molecule type" value="Genomic_DNA"/>
</dbReference>
<dbReference type="Pfam" id="PF00005">
    <property type="entry name" value="ABC_tran"/>
    <property type="match status" value="1"/>
</dbReference>